<evidence type="ECO:0000313" key="3">
    <source>
        <dbReference type="Proteomes" id="UP001202328"/>
    </source>
</evidence>
<comment type="caution">
    <text evidence="2">The sequence shown here is derived from an EMBL/GenBank/DDBJ whole genome shotgun (WGS) entry which is preliminary data.</text>
</comment>
<organism evidence="2 3">
    <name type="scientific">Papaver atlanticum</name>
    <dbReference type="NCBI Taxonomy" id="357466"/>
    <lineage>
        <taxon>Eukaryota</taxon>
        <taxon>Viridiplantae</taxon>
        <taxon>Streptophyta</taxon>
        <taxon>Embryophyta</taxon>
        <taxon>Tracheophyta</taxon>
        <taxon>Spermatophyta</taxon>
        <taxon>Magnoliopsida</taxon>
        <taxon>Ranunculales</taxon>
        <taxon>Papaveraceae</taxon>
        <taxon>Papaveroideae</taxon>
        <taxon>Papaver</taxon>
    </lineage>
</organism>
<feature type="compositionally biased region" description="Acidic residues" evidence="1">
    <location>
        <begin position="48"/>
        <end position="57"/>
    </location>
</feature>
<accession>A0AAD4X540</accession>
<name>A0AAD4X540_9MAGN</name>
<feature type="non-terminal residue" evidence="2">
    <location>
        <position position="1"/>
    </location>
</feature>
<feature type="region of interest" description="Disordered" evidence="1">
    <location>
        <begin position="46"/>
        <end position="81"/>
    </location>
</feature>
<protein>
    <submittedName>
        <fullName evidence="2">Uncharacterized protein</fullName>
    </submittedName>
</protein>
<sequence>LEVVNKRFKECNDGKKNKFEECYPIVIENIKYNRRSTFVFDTTHDLDSYENNEEDEEGQHLSTQGESGNNTDRGDIENTSP</sequence>
<dbReference type="AlphaFoldDB" id="A0AAD4X540"/>
<dbReference type="Proteomes" id="UP001202328">
    <property type="component" value="Unassembled WGS sequence"/>
</dbReference>
<feature type="compositionally biased region" description="Basic and acidic residues" evidence="1">
    <location>
        <begin position="72"/>
        <end position="81"/>
    </location>
</feature>
<reference evidence="2" key="1">
    <citation type="submission" date="2022-04" db="EMBL/GenBank/DDBJ databases">
        <title>A functionally conserved STORR gene fusion in Papaver species that diverged 16.8 million years ago.</title>
        <authorList>
            <person name="Catania T."/>
        </authorList>
    </citation>
    <scope>NUCLEOTIDE SEQUENCE</scope>
    <source>
        <strain evidence="2">S-188037</strain>
    </source>
</reference>
<proteinExistence type="predicted"/>
<evidence type="ECO:0000256" key="1">
    <source>
        <dbReference type="SAM" id="MobiDB-lite"/>
    </source>
</evidence>
<evidence type="ECO:0000313" key="2">
    <source>
        <dbReference type="EMBL" id="KAI3847087.1"/>
    </source>
</evidence>
<dbReference type="EMBL" id="JAJJMB010016464">
    <property type="protein sequence ID" value="KAI3847087.1"/>
    <property type="molecule type" value="Genomic_DNA"/>
</dbReference>
<feature type="compositionally biased region" description="Polar residues" evidence="1">
    <location>
        <begin position="60"/>
        <end position="71"/>
    </location>
</feature>
<gene>
    <name evidence="2" type="ORF">MKW98_015442</name>
</gene>
<keyword evidence="3" id="KW-1185">Reference proteome</keyword>